<dbReference type="AlphaFoldDB" id="A0A9P8ZWD7"/>
<dbReference type="InterPro" id="IPR027417">
    <property type="entry name" value="P-loop_NTPase"/>
</dbReference>
<dbReference type="RefSeq" id="XP_045957857.1">
    <property type="nucleotide sequence ID" value="XM_046107573.1"/>
</dbReference>
<name>A0A9P8ZWD7_9PEZI</name>
<dbReference type="PANTHER" id="PTHR46082:SF6">
    <property type="entry name" value="AAA+ ATPASE DOMAIN-CONTAINING PROTEIN-RELATED"/>
    <property type="match status" value="1"/>
</dbReference>
<evidence type="ECO:0000256" key="1">
    <source>
        <dbReference type="PROSITE-ProRule" id="PRU00339"/>
    </source>
</evidence>
<gene>
    <name evidence="4" type="ORF">BKA67DRAFT_660164</name>
</gene>
<dbReference type="EMBL" id="JAGPXC010000005">
    <property type="protein sequence ID" value="KAH6653580.1"/>
    <property type="molecule type" value="Genomic_DNA"/>
</dbReference>
<dbReference type="Gene3D" id="3.40.50.300">
    <property type="entry name" value="P-loop containing nucleotide triphosphate hydrolases"/>
    <property type="match status" value="1"/>
</dbReference>
<feature type="domain" description="NB-ARC" evidence="2">
    <location>
        <begin position="275"/>
        <end position="425"/>
    </location>
</feature>
<reference evidence="4" key="1">
    <citation type="journal article" date="2021" name="Nat. Commun.">
        <title>Genetic determinants of endophytism in the Arabidopsis root mycobiome.</title>
        <authorList>
            <person name="Mesny F."/>
            <person name="Miyauchi S."/>
            <person name="Thiergart T."/>
            <person name="Pickel B."/>
            <person name="Atanasova L."/>
            <person name="Karlsson M."/>
            <person name="Huettel B."/>
            <person name="Barry K.W."/>
            <person name="Haridas S."/>
            <person name="Chen C."/>
            <person name="Bauer D."/>
            <person name="Andreopoulos W."/>
            <person name="Pangilinan J."/>
            <person name="LaButti K."/>
            <person name="Riley R."/>
            <person name="Lipzen A."/>
            <person name="Clum A."/>
            <person name="Drula E."/>
            <person name="Henrissat B."/>
            <person name="Kohler A."/>
            <person name="Grigoriev I.V."/>
            <person name="Martin F.M."/>
            <person name="Hacquard S."/>
        </authorList>
    </citation>
    <scope>NUCLEOTIDE SEQUENCE</scope>
    <source>
        <strain evidence="4">MPI-SDFR-AT-0073</strain>
    </source>
</reference>
<dbReference type="PROSITE" id="PS50005">
    <property type="entry name" value="TPR"/>
    <property type="match status" value="1"/>
</dbReference>
<dbReference type="GeneID" id="70136464"/>
<sequence>MRLLQRDDTGKYSLTPDLPAGDVPPYAILSHTWGANEVVFGDLARPEDEWQHKPGYEKIEFCAKQARQHGIQYFWVDTCCIDKSDSIELQTAINSMFRWYRDAKRCYVYLADVSRTVVSGPQETTTPWEADFRNSRWFTRGWTLQELIAPKTVDFYSKEGSWLGDKRSLELQICDVTNIPVKTLRGAPLSDFTVSEREAWAGNRRTKYEEDMAYSLLGIFDVYMPLIYGEGRENARKRLREEVQKATQGTQREGFSITLSLSDVPEIQYFVAREGELAEMRRTLSSDGSRRIVTLHGLGGIGKTQLAVAYIKRYRNEYSAIFWFNFKDEASIQQSFSRVARQILQQHPEASRLSGLDPQQNAEEVVEAVKAWLSLPGNNRWLLVYDNYDNPKSADRTDHGGIDIKRFLPIAHQGSIIITSRSSQINIGRSIRTKKLESMNDGLEILSTTSGRADLQDDTDARKLVKELDGLPLALATAGAYLRRVAIGLDDYLRIYKESWARLHVSTPSLGSYQDRTLCSTWQLSYEQVQKQNSLAAHLLRWWAYFDNDDIWFELLQPNGVDDREARFDPARKPSALRRIQTRFRAALRPRRITGSHGTLQDRRDAKLPQPLAWTHELTDELKFNSAMGTLHDYGFVELHIITPDLVGSRGYSIHSCVHAWTIHIVNKDRDVRLAKLAVECVAARVPSQNEAQFWLLQRRLLSHAIRSCATIQDSDQDLARAFYNLGNLYADQGKLVEAEDMYLRALRGYEKAWGPDHTSTLDTVNNLGLLYADRGKLVEAEDMYLRALRGYEKAWGPDHTSTLSTVNNLGLLYKDQGKLVEAEDMYLRALRGYEKAWGPDHTSTLDTVNNLGLLYADQGKLVEAEDMYLRALRGKEKAWGPDHTSTLSTVNNLAALYADQGKLVEAEDMYLRALRGKEKAWGPDHTSTLGTVNNLGLLYADQGKLVEAEDMYLRALRGKEKAWGPDHTSTLSTVNNLGLLYKDQGKLVEAEDMYLRALRGYEKAWGPDHTSTLDTVNNLGLLYKDQGKLVEAEDMYLRALRGKEKAWGPDHTSTLSTVNNLGNLYKDQGKLVEAEDMYLRALRGYEKAWGPDHTSTLDTVNNLGNLYADQGKLVEAEDMYLRALRGYEKAWGPDHTSTLDTVNNLAALYANQGKLVEAEDMYLRALRGYEKAIDPRHISRYRPAINTTWGLGALLRDQGKLAEAKEYYQRAHNDLEALLGPSHKDVQLLQILCWI</sequence>
<dbReference type="Gene3D" id="1.25.40.10">
    <property type="entry name" value="Tetratricopeptide repeat domain"/>
    <property type="match status" value="3"/>
</dbReference>
<dbReference type="InterPro" id="IPR011990">
    <property type="entry name" value="TPR-like_helical_dom_sf"/>
</dbReference>
<dbReference type="InterPro" id="IPR019734">
    <property type="entry name" value="TPR_rpt"/>
</dbReference>
<dbReference type="PANTHER" id="PTHR46082">
    <property type="entry name" value="ATP/GTP-BINDING PROTEIN-RELATED"/>
    <property type="match status" value="1"/>
</dbReference>
<feature type="repeat" description="TPR" evidence="1">
    <location>
        <begin position="720"/>
        <end position="753"/>
    </location>
</feature>
<dbReference type="GO" id="GO:0043531">
    <property type="term" value="F:ADP binding"/>
    <property type="evidence" value="ECO:0007669"/>
    <property type="project" value="InterPro"/>
</dbReference>
<keyword evidence="5" id="KW-1185">Reference proteome</keyword>
<proteinExistence type="predicted"/>
<evidence type="ECO:0000313" key="5">
    <source>
        <dbReference type="Proteomes" id="UP000758603"/>
    </source>
</evidence>
<feature type="domain" description="Heterokaryon incompatibility" evidence="3">
    <location>
        <begin position="26"/>
        <end position="115"/>
    </location>
</feature>
<evidence type="ECO:0000259" key="2">
    <source>
        <dbReference type="Pfam" id="PF00931"/>
    </source>
</evidence>
<dbReference type="OrthoDB" id="626167at2759"/>
<comment type="caution">
    <text evidence="4">The sequence shown here is derived from an EMBL/GenBank/DDBJ whole genome shotgun (WGS) entry which is preliminary data.</text>
</comment>
<dbReference type="SUPFAM" id="SSF52540">
    <property type="entry name" value="P-loop containing nucleoside triphosphate hydrolases"/>
    <property type="match status" value="1"/>
</dbReference>
<dbReference type="Pfam" id="PF13424">
    <property type="entry name" value="TPR_12"/>
    <property type="match status" value="5"/>
</dbReference>
<protein>
    <submittedName>
        <fullName evidence="4">Uncharacterized protein</fullName>
    </submittedName>
</protein>
<accession>A0A9P8ZWD7</accession>
<dbReference type="Proteomes" id="UP000758603">
    <property type="component" value="Unassembled WGS sequence"/>
</dbReference>
<evidence type="ECO:0000313" key="4">
    <source>
        <dbReference type="EMBL" id="KAH6653580.1"/>
    </source>
</evidence>
<organism evidence="4 5">
    <name type="scientific">Truncatella angustata</name>
    <dbReference type="NCBI Taxonomy" id="152316"/>
    <lineage>
        <taxon>Eukaryota</taxon>
        <taxon>Fungi</taxon>
        <taxon>Dikarya</taxon>
        <taxon>Ascomycota</taxon>
        <taxon>Pezizomycotina</taxon>
        <taxon>Sordariomycetes</taxon>
        <taxon>Xylariomycetidae</taxon>
        <taxon>Amphisphaeriales</taxon>
        <taxon>Sporocadaceae</taxon>
        <taxon>Truncatella</taxon>
    </lineage>
</organism>
<dbReference type="Pfam" id="PF06985">
    <property type="entry name" value="HET"/>
    <property type="match status" value="1"/>
</dbReference>
<dbReference type="InterPro" id="IPR010730">
    <property type="entry name" value="HET"/>
</dbReference>
<dbReference type="Pfam" id="PF00931">
    <property type="entry name" value="NB-ARC"/>
    <property type="match status" value="1"/>
</dbReference>
<dbReference type="Pfam" id="PF13374">
    <property type="entry name" value="TPR_10"/>
    <property type="match status" value="2"/>
</dbReference>
<evidence type="ECO:0000259" key="3">
    <source>
        <dbReference type="Pfam" id="PF06985"/>
    </source>
</evidence>
<dbReference type="InterPro" id="IPR053137">
    <property type="entry name" value="NLR-like"/>
</dbReference>
<dbReference type="PRINTS" id="PR00381">
    <property type="entry name" value="KINESINLIGHT"/>
</dbReference>
<dbReference type="InterPro" id="IPR002182">
    <property type="entry name" value="NB-ARC"/>
</dbReference>
<dbReference type="SMART" id="SM00028">
    <property type="entry name" value="TPR"/>
    <property type="match status" value="12"/>
</dbReference>
<keyword evidence="1" id="KW-0802">TPR repeat</keyword>
<dbReference type="SUPFAM" id="SSF48452">
    <property type="entry name" value="TPR-like"/>
    <property type="match status" value="2"/>
</dbReference>